<proteinExistence type="inferred from homology"/>
<gene>
    <name evidence="6" type="ORF">PV328_001847</name>
</gene>
<dbReference type="SUPFAM" id="SSF51069">
    <property type="entry name" value="Carbonic anhydrase"/>
    <property type="match status" value="1"/>
</dbReference>
<reference evidence="6" key="1">
    <citation type="journal article" date="2023" name="bioRxiv">
        <title>Scaffold-level genome assemblies of two parasitoid biocontrol wasps reveal the parthenogenesis mechanism and an associated novel virus.</title>
        <authorList>
            <person name="Inwood S."/>
            <person name="Skelly J."/>
            <person name="Guhlin J."/>
            <person name="Harrop T."/>
            <person name="Goldson S."/>
            <person name="Dearden P."/>
        </authorList>
    </citation>
    <scope>NUCLEOTIDE SEQUENCE</scope>
    <source>
        <strain evidence="6">Irish</strain>
        <tissue evidence="6">Whole body</tissue>
    </source>
</reference>
<dbReference type="SMART" id="SM01057">
    <property type="entry name" value="Carb_anhydrase"/>
    <property type="match status" value="1"/>
</dbReference>
<dbReference type="GO" id="GO:0004089">
    <property type="term" value="F:carbonate dehydratase activity"/>
    <property type="evidence" value="ECO:0007669"/>
    <property type="project" value="UniProtKB-UniRule"/>
</dbReference>
<dbReference type="GO" id="GO:0005737">
    <property type="term" value="C:cytoplasm"/>
    <property type="evidence" value="ECO:0007669"/>
    <property type="project" value="TreeGrafter"/>
</dbReference>
<evidence type="ECO:0000313" key="7">
    <source>
        <dbReference type="Proteomes" id="UP001168990"/>
    </source>
</evidence>
<sequence>MTSLTQIVTYAASASVSASVELDLESKHKPLSSIPPANVTSKRSSLRMENWRLYYLVNAPGFDYNDTCKWAKHYPLCGEESQSPIDIKLQHFNKTGELPPLEWCGYEKAPVTMTLVNSGHSITLSGKWDENDIPYISKGPLSDVYIFEQLHFHWGENDSVGSEHTINGNSFPLEMHMVHYKKEYESFSKAMKYPDGLAVVGLFFDIASMGSDALTLVLGGIAGVSSSKDTFELDPFELSAFNAADATQQFASYSGSLTTPPCSQSVMWIVSLNTLNVSPKQMEKIRTIKLSHGDTHNYRPTQPLNGRDIYIFTQWSKLYMSDVYTLTSET</sequence>
<dbReference type="EMBL" id="JAQQBS010000001">
    <property type="protein sequence ID" value="KAK0177838.1"/>
    <property type="molecule type" value="Genomic_DNA"/>
</dbReference>
<comment type="catalytic activity">
    <reaction evidence="4">
        <text>hydrogencarbonate + H(+) = CO2 + H2O</text>
        <dbReference type="Rhea" id="RHEA:10748"/>
        <dbReference type="ChEBI" id="CHEBI:15377"/>
        <dbReference type="ChEBI" id="CHEBI:15378"/>
        <dbReference type="ChEBI" id="CHEBI:16526"/>
        <dbReference type="ChEBI" id="CHEBI:17544"/>
        <dbReference type="EC" id="4.2.1.1"/>
    </reaction>
</comment>
<dbReference type="GO" id="GO:0008270">
    <property type="term" value="F:zinc ion binding"/>
    <property type="evidence" value="ECO:0007669"/>
    <property type="project" value="UniProtKB-UniRule"/>
</dbReference>
<dbReference type="Proteomes" id="UP001168990">
    <property type="component" value="Unassembled WGS sequence"/>
</dbReference>
<evidence type="ECO:0000256" key="2">
    <source>
        <dbReference type="ARBA" id="ARBA00022723"/>
    </source>
</evidence>
<feature type="domain" description="Alpha-carbonic anhydrase" evidence="5">
    <location>
        <begin position="60"/>
        <end position="313"/>
    </location>
</feature>
<keyword evidence="4" id="KW-0456">Lyase</keyword>
<evidence type="ECO:0000256" key="4">
    <source>
        <dbReference type="RuleBase" id="RU367011"/>
    </source>
</evidence>
<dbReference type="CDD" id="cd00326">
    <property type="entry name" value="alpha_CA"/>
    <property type="match status" value="1"/>
</dbReference>
<evidence type="ECO:0000256" key="1">
    <source>
        <dbReference type="ARBA" id="ARBA00010718"/>
    </source>
</evidence>
<dbReference type="Pfam" id="PF00194">
    <property type="entry name" value="Carb_anhydrase"/>
    <property type="match status" value="1"/>
</dbReference>
<dbReference type="Gene3D" id="3.10.200.10">
    <property type="entry name" value="Alpha carbonic anhydrase"/>
    <property type="match status" value="1"/>
</dbReference>
<comment type="similarity">
    <text evidence="1 4">Belongs to the alpha-carbonic anhydrase family.</text>
</comment>
<dbReference type="PROSITE" id="PS00162">
    <property type="entry name" value="ALPHA_CA_1"/>
    <property type="match status" value="1"/>
</dbReference>
<dbReference type="PROSITE" id="PS51144">
    <property type="entry name" value="ALPHA_CA_2"/>
    <property type="match status" value="1"/>
</dbReference>
<evidence type="ECO:0000256" key="3">
    <source>
        <dbReference type="ARBA" id="ARBA00022833"/>
    </source>
</evidence>
<dbReference type="AlphaFoldDB" id="A0AA39FY79"/>
<dbReference type="InterPro" id="IPR001148">
    <property type="entry name" value="CA_dom"/>
</dbReference>
<reference evidence="6" key="2">
    <citation type="submission" date="2023-03" db="EMBL/GenBank/DDBJ databases">
        <authorList>
            <person name="Inwood S.N."/>
            <person name="Skelly J.G."/>
            <person name="Guhlin J."/>
            <person name="Harrop T.W.R."/>
            <person name="Goldson S.G."/>
            <person name="Dearden P.K."/>
        </authorList>
    </citation>
    <scope>NUCLEOTIDE SEQUENCE</scope>
    <source>
        <strain evidence="6">Irish</strain>
        <tissue evidence="6">Whole body</tissue>
    </source>
</reference>
<organism evidence="6 7">
    <name type="scientific">Microctonus aethiopoides</name>
    <dbReference type="NCBI Taxonomy" id="144406"/>
    <lineage>
        <taxon>Eukaryota</taxon>
        <taxon>Metazoa</taxon>
        <taxon>Ecdysozoa</taxon>
        <taxon>Arthropoda</taxon>
        <taxon>Hexapoda</taxon>
        <taxon>Insecta</taxon>
        <taxon>Pterygota</taxon>
        <taxon>Neoptera</taxon>
        <taxon>Endopterygota</taxon>
        <taxon>Hymenoptera</taxon>
        <taxon>Apocrita</taxon>
        <taxon>Ichneumonoidea</taxon>
        <taxon>Braconidae</taxon>
        <taxon>Euphorinae</taxon>
        <taxon>Microctonus</taxon>
    </lineage>
</organism>
<comment type="caution">
    <text evidence="6">The sequence shown here is derived from an EMBL/GenBank/DDBJ whole genome shotgun (WGS) entry which is preliminary data.</text>
</comment>
<evidence type="ECO:0000313" key="6">
    <source>
        <dbReference type="EMBL" id="KAK0177838.1"/>
    </source>
</evidence>
<keyword evidence="2 4" id="KW-0479">Metal-binding</keyword>
<dbReference type="PANTHER" id="PTHR18952:SF124">
    <property type="entry name" value="CARBONIC ANHYDRASE 7"/>
    <property type="match status" value="1"/>
</dbReference>
<accession>A0AA39FY79</accession>
<dbReference type="InterPro" id="IPR023561">
    <property type="entry name" value="Carbonic_anhydrase_a-class"/>
</dbReference>
<comment type="cofactor">
    <cofactor evidence="4">
        <name>Zn(2+)</name>
        <dbReference type="ChEBI" id="CHEBI:29105"/>
    </cofactor>
</comment>
<keyword evidence="7" id="KW-1185">Reference proteome</keyword>
<dbReference type="PANTHER" id="PTHR18952">
    <property type="entry name" value="CARBONIC ANHYDRASE"/>
    <property type="match status" value="1"/>
</dbReference>
<protein>
    <recommendedName>
        <fullName evidence="4">Carbonic anhydrase</fullName>
        <ecNumber evidence="4">4.2.1.1</ecNumber>
    </recommendedName>
</protein>
<dbReference type="InterPro" id="IPR018338">
    <property type="entry name" value="Carbonic_anhydrase_a-class_CS"/>
</dbReference>
<dbReference type="EC" id="4.2.1.1" evidence="4"/>
<comment type="function">
    <text evidence="4">Reversible hydration of carbon dioxide.</text>
</comment>
<keyword evidence="3 4" id="KW-0862">Zinc</keyword>
<name>A0AA39FY79_9HYME</name>
<dbReference type="InterPro" id="IPR036398">
    <property type="entry name" value="CA_dom_sf"/>
</dbReference>
<evidence type="ECO:0000259" key="5">
    <source>
        <dbReference type="PROSITE" id="PS51144"/>
    </source>
</evidence>